<evidence type="ECO:0000313" key="2">
    <source>
        <dbReference type="Proteomes" id="UP000789702"/>
    </source>
</evidence>
<dbReference type="Proteomes" id="UP000789702">
    <property type="component" value="Unassembled WGS sequence"/>
</dbReference>
<feature type="non-terminal residue" evidence="1">
    <location>
        <position position="1"/>
    </location>
</feature>
<dbReference type="EMBL" id="CAJVPU010004038">
    <property type="protein sequence ID" value="CAG8527108.1"/>
    <property type="molecule type" value="Genomic_DNA"/>
</dbReference>
<reference evidence="1" key="1">
    <citation type="submission" date="2021-06" db="EMBL/GenBank/DDBJ databases">
        <authorList>
            <person name="Kallberg Y."/>
            <person name="Tangrot J."/>
            <person name="Rosling A."/>
        </authorList>
    </citation>
    <scope>NUCLEOTIDE SEQUENCE</scope>
    <source>
        <strain evidence="1">IL203A</strain>
    </source>
</reference>
<keyword evidence="2" id="KW-1185">Reference proteome</keyword>
<name>A0ACA9LHP4_9GLOM</name>
<organism evidence="1 2">
    <name type="scientific">Dentiscutata heterogama</name>
    <dbReference type="NCBI Taxonomy" id="1316150"/>
    <lineage>
        <taxon>Eukaryota</taxon>
        <taxon>Fungi</taxon>
        <taxon>Fungi incertae sedis</taxon>
        <taxon>Mucoromycota</taxon>
        <taxon>Glomeromycotina</taxon>
        <taxon>Glomeromycetes</taxon>
        <taxon>Diversisporales</taxon>
        <taxon>Gigasporaceae</taxon>
        <taxon>Dentiscutata</taxon>
    </lineage>
</organism>
<sequence length="237" mass="27795">LKELRKAINYLVLMLPSELKWRDQLDSKYLNSNYPTFNLIYPTMKLFIKKFAPSNSQAEDDYTNLLFEPRKQISDQSQFIADNKNSSESDIEYKYKAPKPPVTSVELHNLVKAVSYFSLQEYWEVPDEIGLIVSFLDLQIKNLKFIDDEKIKITTINIVQRLYLEKEYCQPLIKKISKDDSFVESSSISASKPIITNDLMADLYSNEESGSVNKESEIDCYIQKPIQRRKYDLLTWW</sequence>
<proteinExistence type="predicted"/>
<accession>A0ACA9LHP4</accession>
<protein>
    <submittedName>
        <fullName evidence="1">14099_t:CDS:1</fullName>
    </submittedName>
</protein>
<evidence type="ECO:0000313" key="1">
    <source>
        <dbReference type="EMBL" id="CAG8527108.1"/>
    </source>
</evidence>
<gene>
    <name evidence="1" type="ORF">DHETER_LOCUS4195</name>
</gene>
<comment type="caution">
    <text evidence="1">The sequence shown here is derived from an EMBL/GenBank/DDBJ whole genome shotgun (WGS) entry which is preliminary data.</text>
</comment>